<dbReference type="InterPro" id="IPR036318">
    <property type="entry name" value="FAD-bd_PCMH-like_sf"/>
</dbReference>
<accession>A0A317PE37</accession>
<comment type="caution">
    <text evidence="9">The sequence shown here is derived from an EMBL/GenBank/DDBJ whole genome shotgun (WGS) entry which is preliminary data.</text>
</comment>
<comment type="similarity">
    <text evidence="2">Belongs to the FAD-binding oxidoreductase/transferase type 4 family.</text>
</comment>
<dbReference type="SUPFAM" id="SSF55103">
    <property type="entry name" value="FAD-linked oxidases, C-terminal domain"/>
    <property type="match status" value="1"/>
</dbReference>
<dbReference type="GO" id="GO:0071949">
    <property type="term" value="F:FAD binding"/>
    <property type="evidence" value="ECO:0007669"/>
    <property type="project" value="InterPro"/>
</dbReference>
<dbReference type="Gene3D" id="3.30.465.10">
    <property type="match status" value="1"/>
</dbReference>
<dbReference type="InterPro" id="IPR006094">
    <property type="entry name" value="Oxid_FAD_bind_N"/>
</dbReference>
<gene>
    <name evidence="9" type="ORF">DFR52_10855</name>
</gene>
<evidence type="ECO:0000259" key="8">
    <source>
        <dbReference type="PROSITE" id="PS51387"/>
    </source>
</evidence>
<evidence type="ECO:0000256" key="1">
    <source>
        <dbReference type="ARBA" id="ARBA00001974"/>
    </source>
</evidence>
<protein>
    <recommendedName>
        <fullName evidence="7">D-lactate dehydrogenase (cytochrome)</fullName>
        <ecNumber evidence="7">1.1.2.4</ecNumber>
    </recommendedName>
</protein>
<dbReference type="AlphaFoldDB" id="A0A317PE37"/>
<dbReference type="EMBL" id="QGTR01000008">
    <property type="protein sequence ID" value="PWV95791.1"/>
    <property type="molecule type" value="Genomic_DNA"/>
</dbReference>
<dbReference type="Proteomes" id="UP000246352">
    <property type="component" value="Unassembled WGS sequence"/>
</dbReference>
<proteinExistence type="inferred from homology"/>
<dbReference type="InterPro" id="IPR004113">
    <property type="entry name" value="FAD-bd_oxidored_4_C"/>
</dbReference>
<dbReference type="GO" id="GO:1903457">
    <property type="term" value="P:lactate catabolic process"/>
    <property type="evidence" value="ECO:0007669"/>
    <property type="project" value="TreeGrafter"/>
</dbReference>
<dbReference type="GO" id="GO:0004458">
    <property type="term" value="F:D-lactate dehydrogenase (cytochrome) activity"/>
    <property type="evidence" value="ECO:0007669"/>
    <property type="project" value="UniProtKB-EC"/>
</dbReference>
<keyword evidence="6" id="KW-0560">Oxidoreductase</keyword>
<dbReference type="InterPro" id="IPR016164">
    <property type="entry name" value="FAD-linked_Oxase-like_C"/>
</dbReference>
<evidence type="ECO:0000313" key="10">
    <source>
        <dbReference type="Proteomes" id="UP000246352"/>
    </source>
</evidence>
<dbReference type="InterPro" id="IPR016166">
    <property type="entry name" value="FAD-bd_PCMH"/>
</dbReference>
<dbReference type="Pfam" id="PF01565">
    <property type="entry name" value="FAD_binding_4"/>
    <property type="match status" value="1"/>
</dbReference>
<evidence type="ECO:0000256" key="3">
    <source>
        <dbReference type="ARBA" id="ARBA00022630"/>
    </source>
</evidence>
<evidence type="ECO:0000256" key="4">
    <source>
        <dbReference type="ARBA" id="ARBA00022827"/>
    </source>
</evidence>
<dbReference type="SUPFAM" id="SSF56176">
    <property type="entry name" value="FAD-binding/transporter-associated domain-like"/>
    <property type="match status" value="1"/>
</dbReference>
<evidence type="ECO:0000313" key="9">
    <source>
        <dbReference type="EMBL" id="PWV95791.1"/>
    </source>
</evidence>
<dbReference type="GO" id="GO:0008720">
    <property type="term" value="F:D-lactate dehydrogenase (NAD+) activity"/>
    <property type="evidence" value="ECO:0007669"/>
    <property type="project" value="TreeGrafter"/>
</dbReference>
<dbReference type="PANTHER" id="PTHR11748">
    <property type="entry name" value="D-LACTATE DEHYDROGENASE"/>
    <property type="match status" value="1"/>
</dbReference>
<dbReference type="EC" id="1.1.2.4" evidence="7"/>
<keyword evidence="10" id="KW-1185">Reference proteome</keyword>
<evidence type="ECO:0000256" key="5">
    <source>
        <dbReference type="ARBA" id="ARBA00022946"/>
    </source>
</evidence>
<dbReference type="Pfam" id="PF02913">
    <property type="entry name" value="FAD-oxidase_C"/>
    <property type="match status" value="1"/>
</dbReference>
<comment type="cofactor">
    <cofactor evidence="1">
        <name>FAD</name>
        <dbReference type="ChEBI" id="CHEBI:57692"/>
    </cofactor>
</comment>
<feature type="domain" description="FAD-binding PCMH-type" evidence="8">
    <location>
        <begin position="45"/>
        <end position="232"/>
    </location>
</feature>
<reference evidence="9 10" key="1">
    <citation type="submission" date="2018-05" db="EMBL/GenBank/DDBJ databases">
        <title>Genomic Encyclopedia of Type Strains, Phase IV (KMG-IV): sequencing the most valuable type-strain genomes for metagenomic binning, comparative biology and taxonomic classification.</title>
        <authorList>
            <person name="Goeker M."/>
        </authorList>
    </citation>
    <scope>NUCLEOTIDE SEQUENCE [LARGE SCALE GENOMIC DNA]</scope>
    <source>
        <strain evidence="9 10">DSM 16791</strain>
    </source>
</reference>
<dbReference type="PANTHER" id="PTHR11748:SF111">
    <property type="entry name" value="D-LACTATE DEHYDROGENASE, MITOCHONDRIAL-RELATED"/>
    <property type="match status" value="1"/>
</dbReference>
<evidence type="ECO:0000256" key="7">
    <source>
        <dbReference type="ARBA" id="ARBA00038897"/>
    </source>
</evidence>
<dbReference type="PROSITE" id="PS51387">
    <property type="entry name" value="FAD_PCMH"/>
    <property type="match status" value="1"/>
</dbReference>
<evidence type="ECO:0000256" key="6">
    <source>
        <dbReference type="ARBA" id="ARBA00023002"/>
    </source>
</evidence>
<dbReference type="RefSeq" id="WP_210205900.1">
    <property type="nucleotide sequence ID" value="NZ_QGTR01000008.1"/>
</dbReference>
<sequence length="535" mass="57441">MSISEHIRADDLMALETLRQALGDGMVRHDVETRTYYANDVFWQPGIAPLAVVLPGTAAETALAVRTATDCGLSVVPRGGGMSYTKGYIPDRTDSVIIDTRKLNAVIEVNAADRYVTVEAGATWNEVNAALEGTGLRTGYWGPLSGINATVGGALSQNSAFFGSALNGTVADSVLGVTVVLADGRIVTTGSGNRKGARPFTRYGGPDLTGMFLGDNGAFGIKVSATLSLWPRPEEVEFLSFGFAKFSDMALVQARMAETRLVSEGFGIDRTKVEHSASVNKLSDGLQALGNVATSAKSLLSGVRQAVNVATSGTAFLKDHAFTLHIVTEARSPAALSDNVARLRAIARNTGVELPNSVPKVMRSKPFGPVRGMLGRNGERWVPIHAVFPLGEAVRIAEANQAFFAGEAGFLERHGIVYSVMTMTVGNEFFIEPAFYWMDEITPLHARSVGEATVAPWMDRPANAATRQAVAELRRRTQEFYASMGGISWQVAGDYPFRETMDPDSYAMLEAVKSALDPRRLMNPGMLGLDTVPRR</sequence>
<name>A0A317PE37_9HYPH</name>
<keyword evidence="3" id="KW-0285">Flavoprotein</keyword>
<dbReference type="InterPro" id="IPR016169">
    <property type="entry name" value="FAD-bd_PCMH_sub2"/>
</dbReference>
<keyword evidence="4" id="KW-0274">FAD</keyword>
<keyword evidence="5" id="KW-0809">Transit peptide</keyword>
<evidence type="ECO:0000256" key="2">
    <source>
        <dbReference type="ARBA" id="ARBA00008000"/>
    </source>
</evidence>
<organism evidence="9 10">
    <name type="scientific">Hoeflea marina</name>
    <dbReference type="NCBI Taxonomy" id="274592"/>
    <lineage>
        <taxon>Bacteria</taxon>
        <taxon>Pseudomonadati</taxon>
        <taxon>Pseudomonadota</taxon>
        <taxon>Alphaproteobacteria</taxon>
        <taxon>Hyphomicrobiales</taxon>
        <taxon>Rhizobiaceae</taxon>
        <taxon>Hoeflea</taxon>
    </lineage>
</organism>